<dbReference type="Proteomes" id="UP000321261">
    <property type="component" value="Unassembled WGS sequence"/>
</dbReference>
<dbReference type="OrthoDB" id="8451629at2"/>
<reference evidence="1 2" key="1">
    <citation type="submission" date="2019-06" db="EMBL/GenBank/DDBJ databases">
        <title>Sequencing the genomes of 1000 actinobacteria strains.</title>
        <authorList>
            <person name="Klenk H.-P."/>
        </authorList>
    </citation>
    <scope>NUCLEOTIDE SEQUENCE [LARGE SCALE GENOMIC DNA]</scope>
    <source>
        <strain evidence="1 2">DSM 45671</strain>
    </source>
</reference>
<evidence type="ECO:0000313" key="1">
    <source>
        <dbReference type="EMBL" id="TWF79774.1"/>
    </source>
</evidence>
<dbReference type="AlphaFoldDB" id="A0A561SY32"/>
<evidence type="ECO:0000313" key="2">
    <source>
        <dbReference type="Proteomes" id="UP000321261"/>
    </source>
</evidence>
<gene>
    <name evidence="1" type="ORF">FHX44_115708</name>
</gene>
<sequence>MRGPRHAWRMTPERAEYGAVSDGEESGDAVCWLGMLCPECGAMPSEGTDRCWRCGADRQTGEERDAT</sequence>
<accession>A0A561SY32</accession>
<organism evidence="1 2">
    <name type="scientific">Pseudonocardia hierapolitana</name>
    <dbReference type="NCBI Taxonomy" id="1128676"/>
    <lineage>
        <taxon>Bacteria</taxon>
        <taxon>Bacillati</taxon>
        <taxon>Actinomycetota</taxon>
        <taxon>Actinomycetes</taxon>
        <taxon>Pseudonocardiales</taxon>
        <taxon>Pseudonocardiaceae</taxon>
        <taxon>Pseudonocardia</taxon>
    </lineage>
</organism>
<proteinExistence type="predicted"/>
<dbReference type="EMBL" id="VIWU01000001">
    <property type="protein sequence ID" value="TWF79774.1"/>
    <property type="molecule type" value="Genomic_DNA"/>
</dbReference>
<name>A0A561SY32_9PSEU</name>
<evidence type="ECO:0008006" key="3">
    <source>
        <dbReference type="Google" id="ProtNLM"/>
    </source>
</evidence>
<protein>
    <recommendedName>
        <fullName evidence="3">RanBP2-type domain-containing protein</fullName>
    </recommendedName>
</protein>
<comment type="caution">
    <text evidence="1">The sequence shown here is derived from an EMBL/GenBank/DDBJ whole genome shotgun (WGS) entry which is preliminary data.</text>
</comment>
<keyword evidence="2" id="KW-1185">Reference proteome</keyword>